<comment type="caution">
    <text evidence="12">The sequence shown here is derived from an EMBL/GenBank/DDBJ whole genome shotgun (WGS) entry which is preliminary data.</text>
</comment>
<feature type="domain" description="ABC transmembrane type-1" evidence="11">
    <location>
        <begin position="716"/>
        <end position="990"/>
    </location>
</feature>
<keyword evidence="4 9" id="KW-0812">Transmembrane</keyword>
<dbReference type="Pfam" id="PF00005">
    <property type="entry name" value="ABC_tran"/>
    <property type="match status" value="2"/>
</dbReference>
<dbReference type="Proteomes" id="UP000789759">
    <property type="component" value="Unassembled WGS sequence"/>
</dbReference>
<keyword evidence="6" id="KW-0067">ATP-binding</keyword>
<feature type="domain" description="ABC transmembrane type-1" evidence="11">
    <location>
        <begin position="98"/>
        <end position="386"/>
    </location>
</feature>
<feature type="transmembrane region" description="Helical" evidence="9">
    <location>
        <begin position="939"/>
        <end position="957"/>
    </location>
</feature>
<dbReference type="CDD" id="cd18606">
    <property type="entry name" value="ABC_6TM_YOR1_D2_like"/>
    <property type="match status" value="1"/>
</dbReference>
<sequence>MVFEESNPPPRPNIEIPEAKANLFSLIICWWANDLMSLGYKRPLEKDDLYILNEKRSAKIITDKFEVEWQKEIQKIAIGKKPSLLKALFRVLWFKFCLSGGCRFFSDMLIVVSPLILRLILNFVSEAYFANLNNGVQPPAYVGYILCVVLFSLKMSDSILFAASLYCGLETGFLSRTILITAIYRKALVLSGKARSLFTNGKITNLMSIDTTRIDYVCGYFHVIWCSPIQICVALSLLIFNIGLSALVGFALLVLIGPMQGMVMSLLARTRAKAASVADERVKLTQEILLGIKEIKCYAWEDSFADALNKLRNKEISLDRFLLVIRSAITGVSMVVPVFACILSFVTFSLTGGSLDAGIVFSSLALFGTLRIPLLRLPIVIGSFTDAYVAINRINEFLLADELPGLPVINPDEQYAIKVTDGEFIWETFSPDYLTENSYLLSPRSQLRNINVSIPRGKLIAIVGSVGSGKSSLLSALVGEMKRIKGEVSFGGNVGYCPQTAWIQNATLRDNITFGLPFDEEKYRQVIKDCCLEPDLEVLPASDLTEIGERGINLSGGQKQRVNIARAVYYNADIVLLDDPLSAVDAQVGRYLFTNCIQGALSKKTRILVTHHLHYLPQVDYIIYMEDGEIAEQGTYKELMKDGNTFSKLIAEYGEAKSSDQVKKNKESTLDEKKIKNHTIVLSKGLMSEEEQYRGAVDNEIYLAYSRNAGGFLLVLTVIFLLIMSQGANTGNNLWLSFWSSNTFDLSKGLYIGIYCAWGAVEGFFGVLCGIMLSYGGVKAAKRLHDNAIKRVLRAPTSFFDTTPLGRIINRKDVDTCDNLLSESYRMFFMSFSNIIGTFILIVVVFVWFIIPLVPLIILYYLSALYYRSSNRELKRLDSVLRSSLYAHFSETLLGLPIIRAYREQKRFLRNNEAFLDTENRAYFLLICVQQWLTVRLETITNVLVFFASLFAIVFRFSVMPSITGLVMAYALQVIVVFSWCIKEFSELEANMNSVERLIHYSENLDVEAKNIIPENRPPSGWPTRGEIHIKNLEIKYGPDSPLVLKGITIDIMAAEKIGIVGRTGCGKSTLAKSFFRIIEATSGNIVIDNIDISAIGLRDLRSNITIIPQDPVLFNGTIRSNLDPFNKHNDLELYDALRRVHLIENSSRICEKKNSEQKNGNHEPLMLDSIVKENGSNFSQGQKQLIEIARALVRHTKLIIMDEATASIDFKTDYLIQATIREEFKDHTVITIAHRLRTVADYDRILVMDAGNVIEFDIPYLLMQKSDGMFRKMCERSGEFTELMEIAKQKFENISSTQSYP</sequence>
<dbReference type="InterPro" id="IPR027417">
    <property type="entry name" value="P-loop_NTPase"/>
</dbReference>
<keyword evidence="5" id="KW-0547">Nucleotide-binding</keyword>
<name>A0A9N9NP79_9GLOM</name>
<feature type="non-terminal residue" evidence="12">
    <location>
        <position position="1302"/>
    </location>
</feature>
<feature type="transmembrane region" description="Helical" evidence="9">
    <location>
        <begin position="217"/>
        <end position="240"/>
    </location>
</feature>
<dbReference type="SUPFAM" id="SSF52540">
    <property type="entry name" value="P-loop containing nucleoside triphosphate hydrolases"/>
    <property type="match status" value="2"/>
</dbReference>
<dbReference type="GO" id="GO:0016887">
    <property type="term" value="F:ATP hydrolysis activity"/>
    <property type="evidence" value="ECO:0007669"/>
    <property type="project" value="InterPro"/>
</dbReference>
<dbReference type="InterPro" id="IPR011527">
    <property type="entry name" value="ABC1_TM_dom"/>
</dbReference>
<dbReference type="OrthoDB" id="6500128at2759"/>
<dbReference type="EMBL" id="CAJVQA010016985">
    <property type="protein sequence ID" value="CAG8746147.1"/>
    <property type="molecule type" value="Genomic_DNA"/>
</dbReference>
<feature type="transmembrane region" description="Helical" evidence="9">
    <location>
        <begin position="963"/>
        <end position="982"/>
    </location>
</feature>
<dbReference type="Gene3D" id="3.40.50.300">
    <property type="entry name" value="P-loop containing nucleotide triphosphate hydrolases"/>
    <property type="match status" value="2"/>
</dbReference>
<accession>A0A9N9NP79</accession>
<feature type="transmembrane region" description="Helical" evidence="9">
    <location>
        <begin position="835"/>
        <end position="863"/>
    </location>
</feature>
<dbReference type="PROSITE" id="PS50893">
    <property type="entry name" value="ABC_TRANSPORTER_2"/>
    <property type="match status" value="2"/>
</dbReference>
<dbReference type="FunFam" id="1.20.1560.10:FF:000010">
    <property type="entry name" value="Multidrug resistance-associated ABC transporter"/>
    <property type="match status" value="1"/>
</dbReference>
<dbReference type="InterPro" id="IPR017871">
    <property type="entry name" value="ABC_transporter-like_CS"/>
</dbReference>
<evidence type="ECO:0000259" key="11">
    <source>
        <dbReference type="PROSITE" id="PS50929"/>
    </source>
</evidence>
<dbReference type="SMART" id="SM00382">
    <property type="entry name" value="AAA"/>
    <property type="match status" value="2"/>
</dbReference>
<dbReference type="InterPro" id="IPR003593">
    <property type="entry name" value="AAA+_ATPase"/>
</dbReference>
<dbReference type="GO" id="GO:0140359">
    <property type="term" value="F:ABC-type transporter activity"/>
    <property type="evidence" value="ECO:0007669"/>
    <property type="project" value="InterPro"/>
</dbReference>
<dbReference type="PANTHER" id="PTHR24223">
    <property type="entry name" value="ATP-BINDING CASSETTE SUB-FAMILY C"/>
    <property type="match status" value="1"/>
</dbReference>
<evidence type="ECO:0000259" key="10">
    <source>
        <dbReference type="PROSITE" id="PS50893"/>
    </source>
</evidence>
<feature type="domain" description="ABC transporter" evidence="10">
    <location>
        <begin position="417"/>
        <end position="652"/>
    </location>
</feature>
<organism evidence="12 13">
    <name type="scientific">Cetraspora pellucida</name>
    <dbReference type="NCBI Taxonomy" id="1433469"/>
    <lineage>
        <taxon>Eukaryota</taxon>
        <taxon>Fungi</taxon>
        <taxon>Fungi incertae sedis</taxon>
        <taxon>Mucoromycota</taxon>
        <taxon>Glomeromycotina</taxon>
        <taxon>Glomeromycetes</taxon>
        <taxon>Diversisporales</taxon>
        <taxon>Gigasporaceae</taxon>
        <taxon>Cetraspora</taxon>
    </lineage>
</organism>
<reference evidence="12" key="1">
    <citation type="submission" date="2021-06" db="EMBL/GenBank/DDBJ databases">
        <authorList>
            <person name="Kallberg Y."/>
            <person name="Tangrot J."/>
            <person name="Rosling A."/>
        </authorList>
    </citation>
    <scope>NUCLEOTIDE SEQUENCE</scope>
    <source>
        <strain evidence="12">FL966</strain>
    </source>
</reference>
<dbReference type="FunFam" id="3.40.50.300:FF:000997">
    <property type="entry name" value="Multidrug resistance-associated protein 1"/>
    <property type="match status" value="1"/>
</dbReference>
<evidence type="ECO:0000256" key="1">
    <source>
        <dbReference type="ARBA" id="ARBA00004141"/>
    </source>
</evidence>
<evidence type="ECO:0000256" key="3">
    <source>
        <dbReference type="ARBA" id="ARBA00022448"/>
    </source>
</evidence>
<evidence type="ECO:0000256" key="2">
    <source>
        <dbReference type="ARBA" id="ARBA00009726"/>
    </source>
</evidence>
<dbReference type="GO" id="GO:0016020">
    <property type="term" value="C:membrane"/>
    <property type="evidence" value="ECO:0007669"/>
    <property type="project" value="UniProtKB-SubCell"/>
</dbReference>
<evidence type="ECO:0000256" key="8">
    <source>
        <dbReference type="ARBA" id="ARBA00023136"/>
    </source>
</evidence>
<gene>
    <name evidence="12" type="ORF">CPELLU_LOCUS14387</name>
</gene>
<keyword evidence="13" id="KW-1185">Reference proteome</keyword>
<comment type="similarity">
    <text evidence="2">Belongs to the ABC transporter superfamily. ABCC family. Conjugate transporter (TC 3.A.1.208) subfamily.</text>
</comment>
<proteinExistence type="inferred from homology"/>
<keyword evidence="3" id="KW-0813">Transport</keyword>
<dbReference type="CDD" id="cd03250">
    <property type="entry name" value="ABCC_MRP_domain1"/>
    <property type="match status" value="1"/>
</dbReference>
<feature type="transmembrane region" description="Helical" evidence="9">
    <location>
        <begin position="709"/>
        <end position="729"/>
    </location>
</feature>
<feature type="transmembrane region" description="Helical" evidence="9">
    <location>
        <begin position="141"/>
        <end position="169"/>
    </location>
</feature>
<evidence type="ECO:0000256" key="7">
    <source>
        <dbReference type="ARBA" id="ARBA00022989"/>
    </source>
</evidence>
<feature type="transmembrane region" description="Helical" evidence="9">
    <location>
        <begin position="246"/>
        <end position="268"/>
    </location>
</feature>
<evidence type="ECO:0000256" key="5">
    <source>
        <dbReference type="ARBA" id="ARBA00022741"/>
    </source>
</evidence>
<protein>
    <submittedName>
        <fullName evidence="12">2894_t:CDS:1</fullName>
    </submittedName>
</protein>
<dbReference type="Pfam" id="PF00664">
    <property type="entry name" value="ABC_membrane"/>
    <property type="match status" value="2"/>
</dbReference>
<keyword evidence="8 9" id="KW-0472">Membrane</keyword>
<evidence type="ECO:0000256" key="4">
    <source>
        <dbReference type="ARBA" id="ARBA00022692"/>
    </source>
</evidence>
<feature type="transmembrane region" description="Helical" evidence="9">
    <location>
        <begin position="321"/>
        <end position="345"/>
    </location>
</feature>
<dbReference type="PROSITE" id="PS00211">
    <property type="entry name" value="ABC_TRANSPORTER_1"/>
    <property type="match status" value="2"/>
</dbReference>
<dbReference type="PROSITE" id="PS50929">
    <property type="entry name" value="ABC_TM1F"/>
    <property type="match status" value="2"/>
</dbReference>
<dbReference type="CDD" id="cd18597">
    <property type="entry name" value="ABC_6TM_YOR1_D1_like"/>
    <property type="match status" value="1"/>
</dbReference>
<dbReference type="FunFam" id="1.20.1560.10:FF:000006">
    <property type="entry name" value="ATP-binding cassette, sub-family C (CFTR/MRP), member 9"/>
    <property type="match status" value="1"/>
</dbReference>
<evidence type="ECO:0000313" key="12">
    <source>
        <dbReference type="EMBL" id="CAG8746147.1"/>
    </source>
</evidence>
<dbReference type="CDD" id="cd03244">
    <property type="entry name" value="ABCC_MRP_domain2"/>
    <property type="match status" value="1"/>
</dbReference>
<dbReference type="GO" id="GO:0005524">
    <property type="term" value="F:ATP binding"/>
    <property type="evidence" value="ECO:0007669"/>
    <property type="project" value="UniProtKB-KW"/>
</dbReference>
<dbReference type="InterPro" id="IPR003439">
    <property type="entry name" value="ABC_transporter-like_ATP-bd"/>
</dbReference>
<dbReference type="InterPro" id="IPR036640">
    <property type="entry name" value="ABC1_TM_sf"/>
</dbReference>
<evidence type="ECO:0000313" key="13">
    <source>
        <dbReference type="Proteomes" id="UP000789759"/>
    </source>
</evidence>
<dbReference type="Gene3D" id="1.20.1560.10">
    <property type="entry name" value="ABC transporter type 1, transmembrane domain"/>
    <property type="match status" value="2"/>
</dbReference>
<dbReference type="SUPFAM" id="SSF90123">
    <property type="entry name" value="ABC transporter transmembrane region"/>
    <property type="match status" value="2"/>
</dbReference>
<evidence type="ECO:0000256" key="6">
    <source>
        <dbReference type="ARBA" id="ARBA00022840"/>
    </source>
</evidence>
<feature type="transmembrane region" description="Helical" evidence="9">
    <location>
        <begin position="357"/>
        <end position="374"/>
    </location>
</feature>
<dbReference type="FunFam" id="3.40.50.300:FF:000565">
    <property type="entry name" value="ABC bile acid transporter"/>
    <property type="match status" value="1"/>
</dbReference>
<comment type="subcellular location">
    <subcellularLocation>
        <location evidence="1">Membrane</location>
        <topology evidence="1">Multi-pass membrane protein</topology>
    </subcellularLocation>
</comment>
<evidence type="ECO:0000256" key="9">
    <source>
        <dbReference type="SAM" id="Phobius"/>
    </source>
</evidence>
<dbReference type="PANTHER" id="PTHR24223:SF456">
    <property type="entry name" value="MULTIDRUG RESISTANCE-ASSOCIATED PROTEIN LETHAL(2)03659"/>
    <property type="match status" value="1"/>
</dbReference>
<feature type="domain" description="ABC transporter" evidence="10">
    <location>
        <begin position="1028"/>
        <end position="1276"/>
    </location>
</feature>
<feature type="transmembrane region" description="Helical" evidence="9">
    <location>
        <begin position="749"/>
        <end position="775"/>
    </location>
</feature>
<dbReference type="InterPro" id="IPR050173">
    <property type="entry name" value="ABC_transporter_C-like"/>
</dbReference>
<keyword evidence="7 9" id="KW-1133">Transmembrane helix</keyword>